<protein>
    <submittedName>
        <fullName evidence="6">AcrR family transcriptional regulator</fullName>
    </submittedName>
</protein>
<keyword evidence="7" id="KW-1185">Reference proteome</keyword>
<evidence type="ECO:0000313" key="6">
    <source>
        <dbReference type="EMBL" id="MBB5434717.1"/>
    </source>
</evidence>
<dbReference type="SUPFAM" id="SSF46689">
    <property type="entry name" value="Homeodomain-like"/>
    <property type="match status" value="1"/>
</dbReference>
<accession>A0A7W8QQI0</accession>
<dbReference type="GO" id="GO:0003700">
    <property type="term" value="F:DNA-binding transcription factor activity"/>
    <property type="evidence" value="ECO:0007669"/>
    <property type="project" value="TreeGrafter"/>
</dbReference>
<dbReference type="Pfam" id="PF00440">
    <property type="entry name" value="TetR_N"/>
    <property type="match status" value="1"/>
</dbReference>
<dbReference type="Gene3D" id="1.10.357.10">
    <property type="entry name" value="Tetracycline Repressor, domain 2"/>
    <property type="match status" value="1"/>
</dbReference>
<dbReference type="PROSITE" id="PS50977">
    <property type="entry name" value="HTH_TETR_2"/>
    <property type="match status" value="1"/>
</dbReference>
<dbReference type="PANTHER" id="PTHR30055">
    <property type="entry name" value="HTH-TYPE TRANSCRIPTIONAL REGULATOR RUTR"/>
    <property type="match status" value="1"/>
</dbReference>
<gene>
    <name evidence="6" type="ORF">HDA36_004801</name>
</gene>
<proteinExistence type="predicted"/>
<dbReference type="InterPro" id="IPR050109">
    <property type="entry name" value="HTH-type_TetR-like_transc_reg"/>
</dbReference>
<name>A0A7W8QQI0_9ACTN</name>
<dbReference type="InterPro" id="IPR009057">
    <property type="entry name" value="Homeodomain-like_sf"/>
</dbReference>
<reference evidence="6 7" key="1">
    <citation type="submission" date="2020-08" db="EMBL/GenBank/DDBJ databases">
        <title>Sequencing the genomes of 1000 actinobacteria strains.</title>
        <authorList>
            <person name="Klenk H.-P."/>
        </authorList>
    </citation>
    <scope>NUCLEOTIDE SEQUENCE [LARGE SCALE GENOMIC DNA]</scope>
    <source>
        <strain evidence="6 7">DSM 44551</strain>
    </source>
</reference>
<sequence length="184" mass="19360">MNPDDPRAQRTRARLREAALSLAAGAAPGTLGVAAIARAAGVNRATVYAHYRDVDELLTDAMEDALSQAARAAAVCPLDAPPDRAPAPLRELFEHVAANAALYRTMLGSQGSPRFAARMRERMTEELAPRLTPTAHTPADLHAAYLSGALTGLIAHWTASDPLLPAGQAADAAWRLVAERAPVG</sequence>
<keyword evidence="2 4" id="KW-0238">DNA-binding</keyword>
<evidence type="ECO:0000313" key="7">
    <source>
        <dbReference type="Proteomes" id="UP000572635"/>
    </source>
</evidence>
<organism evidence="6 7">
    <name type="scientific">Nocardiopsis composta</name>
    <dbReference type="NCBI Taxonomy" id="157465"/>
    <lineage>
        <taxon>Bacteria</taxon>
        <taxon>Bacillati</taxon>
        <taxon>Actinomycetota</taxon>
        <taxon>Actinomycetes</taxon>
        <taxon>Streptosporangiales</taxon>
        <taxon>Nocardiopsidaceae</taxon>
        <taxon>Nocardiopsis</taxon>
    </lineage>
</organism>
<dbReference type="InterPro" id="IPR039532">
    <property type="entry name" value="TetR_C_Firmicutes"/>
</dbReference>
<dbReference type="InterPro" id="IPR001647">
    <property type="entry name" value="HTH_TetR"/>
</dbReference>
<evidence type="ECO:0000256" key="3">
    <source>
        <dbReference type="ARBA" id="ARBA00023163"/>
    </source>
</evidence>
<dbReference type="RefSeq" id="WP_184395572.1">
    <property type="nucleotide sequence ID" value="NZ_BAAAJD010000102.1"/>
</dbReference>
<evidence type="ECO:0000256" key="2">
    <source>
        <dbReference type="ARBA" id="ARBA00023125"/>
    </source>
</evidence>
<dbReference type="PANTHER" id="PTHR30055:SF234">
    <property type="entry name" value="HTH-TYPE TRANSCRIPTIONAL REGULATOR BETI"/>
    <property type="match status" value="1"/>
</dbReference>
<evidence type="ECO:0000256" key="1">
    <source>
        <dbReference type="ARBA" id="ARBA00023015"/>
    </source>
</evidence>
<dbReference type="Proteomes" id="UP000572635">
    <property type="component" value="Unassembled WGS sequence"/>
</dbReference>
<keyword evidence="3" id="KW-0804">Transcription</keyword>
<dbReference type="AlphaFoldDB" id="A0A7W8QQI0"/>
<feature type="domain" description="HTH tetR-type" evidence="5">
    <location>
        <begin position="9"/>
        <end position="69"/>
    </location>
</feature>
<comment type="caution">
    <text evidence="6">The sequence shown here is derived from an EMBL/GenBank/DDBJ whole genome shotgun (WGS) entry which is preliminary data.</text>
</comment>
<dbReference type="Pfam" id="PF14278">
    <property type="entry name" value="TetR_C_8"/>
    <property type="match status" value="1"/>
</dbReference>
<keyword evidence="1" id="KW-0805">Transcription regulation</keyword>
<dbReference type="EMBL" id="JACHDB010000001">
    <property type="protein sequence ID" value="MBB5434717.1"/>
    <property type="molecule type" value="Genomic_DNA"/>
</dbReference>
<dbReference type="GO" id="GO:0000976">
    <property type="term" value="F:transcription cis-regulatory region binding"/>
    <property type="evidence" value="ECO:0007669"/>
    <property type="project" value="TreeGrafter"/>
</dbReference>
<feature type="DNA-binding region" description="H-T-H motif" evidence="4">
    <location>
        <begin position="32"/>
        <end position="51"/>
    </location>
</feature>
<evidence type="ECO:0000256" key="4">
    <source>
        <dbReference type="PROSITE-ProRule" id="PRU00335"/>
    </source>
</evidence>
<evidence type="ECO:0000259" key="5">
    <source>
        <dbReference type="PROSITE" id="PS50977"/>
    </source>
</evidence>